<dbReference type="Proteomes" id="UP000050640">
    <property type="component" value="Unplaced"/>
</dbReference>
<evidence type="ECO:0000313" key="1">
    <source>
        <dbReference type="Proteomes" id="UP000050640"/>
    </source>
</evidence>
<reference evidence="2" key="1">
    <citation type="submission" date="2017-02" db="UniProtKB">
        <authorList>
            <consortium name="WormBaseParasite"/>
        </authorList>
    </citation>
    <scope>IDENTIFICATION</scope>
</reference>
<organism evidence="1 2">
    <name type="scientific">Elaeophora elaphi</name>
    <dbReference type="NCBI Taxonomy" id="1147741"/>
    <lineage>
        <taxon>Eukaryota</taxon>
        <taxon>Metazoa</taxon>
        <taxon>Ecdysozoa</taxon>
        <taxon>Nematoda</taxon>
        <taxon>Chromadorea</taxon>
        <taxon>Rhabditida</taxon>
        <taxon>Spirurina</taxon>
        <taxon>Spiruromorpha</taxon>
        <taxon>Filarioidea</taxon>
        <taxon>Onchocercidae</taxon>
        <taxon>Elaeophora</taxon>
    </lineage>
</organism>
<sequence length="66" mass="7694">MEPQDQQDQKDHQVKMDHQVSMDNPDLLDQLGLQEHQEKKAFVPNIVLLMAVSFSKMVLGDDFQKR</sequence>
<accession>A0A0R3RRZ2</accession>
<dbReference type="AlphaFoldDB" id="A0A0R3RRZ2"/>
<name>A0A0R3RRZ2_9BILA</name>
<evidence type="ECO:0000313" key="2">
    <source>
        <dbReference type="WBParaSite" id="EEL_0000454501-mRNA-1"/>
    </source>
</evidence>
<proteinExistence type="predicted"/>
<dbReference type="WBParaSite" id="EEL_0000454501-mRNA-1">
    <property type="protein sequence ID" value="EEL_0000454501-mRNA-1"/>
    <property type="gene ID" value="EEL_0000454501"/>
</dbReference>
<protein>
    <submittedName>
        <fullName evidence="2">Ovule protein</fullName>
    </submittedName>
</protein>
<keyword evidence="1" id="KW-1185">Reference proteome</keyword>